<dbReference type="EMBL" id="OZ023702">
    <property type="protein sequence ID" value="CAK9858015.1"/>
    <property type="molecule type" value="Genomic_DNA"/>
</dbReference>
<evidence type="ECO:0000313" key="2">
    <source>
        <dbReference type="Proteomes" id="UP001497522"/>
    </source>
</evidence>
<protein>
    <submittedName>
        <fullName evidence="1">Uncharacterized protein</fullName>
    </submittedName>
</protein>
<gene>
    <name evidence="1" type="ORF">CSSPJE1EN2_LOCUS1010</name>
</gene>
<dbReference type="Proteomes" id="UP001497522">
    <property type="component" value="Chromosome 1"/>
</dbReference>
<organism evidence="1 2">
    <name type="scientific">Sphagnum jensenii</name>
    <dbReference type="NCBI Taxonomy" id="128206"/>
    <lineage>
        <taxon>Eukaryota</taxon>
        <taxon>Viridiplantae</taxon>
        <taxon>Streptophyta</taxon>
        <taxon>Embryophyta</taxon>
        <taxon>Bryophyta</taxon>
        <taxon>Sphagnophytina</taxon>
        <taxon>Sphagnopsida</taxon>
        <taxon>Sphagnales</taxon>
        <taxon>Sphagnaceae</taxon>
        <taxon>Sphagnum</taxon>
    </lineage>
</organism>
<evidence type="ECO:0000313" key="1">
    <source>
        <dbReference type="EMBL" id="CAK9858015.1"/>
    </source>
</evidence>
<accession>A0ABP1A684</accession>
<reference evidence="1 2" key="1">
    <citation type="submission" date="2024-03" db="EMBL/GenBank/DDBJ databases">
        <authorList>
            <consortium name="ELIXIR-Norway"/>
            <consortium name="Elixir Norway"/>
        </authorList>
    </citation>
    <scope>NUCLEOTIDE SEQUENCE [LARGE SCALE GENOMIC DNA]</scope>
</reference>
<name>A0ABP1A684_9BRYO</name>
<proteinExistence type="predicted"/>
<sequence>MEPVGEIWRVVGISSVAFNWHTAQGREEVGAAGTMAGLADVTNWRLKLQQQLSLSPRYSPPLKDLSFSYIDRHQTLAGF</sequence>
<keyword evidence="2" id="KW-1185">Reference proteome</keyword>